<name>A0ABY7YXB2_9HYPH</name>
<dbReference type="Proteomes" id="UP001222118">
    <property type="component" value="Chromosome"/>
</dbReference>
<dbReference type="InterPro" id="IPR036291">
    <property type="entry name" value="NAD(P)-bd_dom_sf"/>
</dbReference>
<comment type="similarity">
    <text evidence="1">Belongs to the short-chain dehydrogenases/reductases (SDR) family.</text>
</comment>
<dbReference type="PANTHER" id="PTHR42760:SF133">
    <property type="entry name" value="3-OXOACYL-[ACYL-CARRIER-PROTEIN] REDUCTASE"/>
    <property type="match status" value="1"/>
</dbReference>
<dbReference type="PROSITE" id="PS00061">
    <property type="entry name" value="ADH_SHORT"/>
    <property type="match status" value="1"/>
</dbReference>
<evidence type="ECO:0000256" key="1">
    <source>
        <dbReference type="ARBA" id="ARBA00006484"/>
    </source>
</evidence>
<reference evidence="3 4" key="1">
    <citation type="submission" date="2023-02" db="EMBL/GenBank/DDBJ databases">
        <title>Devosia chondri sp. nov., isolated from the phycosphere of marine algae.</title>
        <authorList>
            <person name="Kim J.M."/>
            <person name="Lee J.K."/>
            <person name="Choi B.J."/>
            <person name="Bayburt H."/>
            <person name="Jeon C.O."/>
        </authorList>
    </citation>
    <scope>NUCLEOTIDE SEQUENCE [LARGE SCALE GENOMIC DNA]</scope>
    <source>
        <strain evidence="3 4">G2-5</strain>
    </source>
</reference>
<keyword evidence="4" id="KW-1185">Reference proteome</keyword>
<dbReference type="PANTHER" id="PTHR42760">
    <property type="entry name" value="SHORT-CHAIN DEHYDROGENASES/REDUCTASES FAMILY MEMBER"/>
    <property type="match status" value="1"/>
</dbReference>
<dbReference type="InterPro" id="IPR020904">
    <property type="entry name" value="Sc_DH/Rdtase_CS"/>
</dbReference>
<evidence type="ECO:0000313" key="3">
    <source>
        <dbReference type="EMBL" id="WDR05544.1"/>
    </source>
</evidence>
<keyword evidence="2" id="KW-0560">Oxidoreductase</keyword>
<dbReference type="PRINTS" id="PR00081">
    <property type="entry name" value="GDHRDH"/>
</dbReference>
<dbReference type="PRINTS" id="PR00080">
    <property type="entry name" value="SDRFAMILY"/>
</dbReference>
<protein>
    <submittedName>
        <fullName evidence="3">SDR family oxidoreductase</fullName>
    </submittedName>
</protein>
<dbReference type="SUPFAM" id="SSF51735">
    <property type="entry name" value="NAD(P)-binding Rossmann-fold domains"/>
    <property type="match status" value="1"/>
</dbReference>
<evidence type="ECO:0000313" key="4">
    <source>
        <dbReference type="Proteomes" id="UP001222118"/>
    </source>
</evidence>
<organism evidence="3 4">
    <name type="scientific">Devosia rhodophyticola</name>
    <dbReference type="NCBI Taxonomy" id="3026423"/>
    <lineage>
        <taxon>Bacteria</taxon>
        <taxon>Pseudomonadati</taxon>
        <taxon>Pseudomonadota</taxon>
        <taxon>Alphaproteobacteria</taxon>
        <taxon>Hyphomicrobiales</taxon>
        <taxon>Devosiaceae</taxon>
        <taxon>Devosia</taxon>
    </lineage>
</organism>
<dbReference type="RefSeq" id="WP_282211063.1">
    <property type="nucleotide sequence ID" value="NZ_CP118247.1"/>
</dbReference>
<dbReference type="EMBL" id="CP118247">
    <property type="protein sequence ID" value="WDR05544.1"/>
    <property type="molecule type" value="Genomic_DNA"/>
</dbReference>
<dbReference type="Gene3D" id="3.40.50.720">
    <property type="entry name" value="NAD(P)-binding Rossmann-like Domain"/>
    <property type="match status" value="1"/>
</dbReference>
<sequence>MPLRLENHHVLVTGGSRGIGASIVEKVLAEGARVSFIDIEEKLGIEHQASLNAPDRTFFARGDIRNAEEIAAFHTSAVAKLGPVTGLVNNAGRNANADPVTMTEAQWDEFMSVDLKSAWLCARVVLPGMIAARRGAIVNIASVHADHTFRGYFPYAAAKSGLVGLTRSLALEVGLHQIRVNALSPGWTETHLVAEYFKQNDAGMQKTVMDSHPMGRIGKPAEVANCAAFLLSDEASFVTGANWRVDGGLGARFAG</sequence>
<accession>A0ABY7YXB2</accession>
<evidence type="ECO:0000256" key="2">
    <source>
        <dbReference type="ARBA" id="ARBA00023002"/>
    </source>
</evidence>
<dbReference type="Pfam" id="PF13561">
    <property type="entry name" value="adh_short_C2"/>
    <property type="match status" value="1"/>
</dbReference>
<proteinExistence type="inferred from homology"/>
<dbReference type="InterPro" id="IPR002347">
    <property type="entry name" value="SDR_fam"/>
</dbReference>
<gene>
    <name evidence="3" type="ORF">PSQ90_14895</name>
</gene>
<dbReference type="CDD" id="cd05233">
    <property type="entry name" value="SDR_c"/>
    <property type="match status" value="1"/>
</dbReference>